<sequence>MLRSCGGSSADVIEALRAALSAPSGASIPRAGSWRREWRQVDEQSPLDYSSVQRYQSNHGCKASSAVTCASQVHNLCGGRALQQEQRGRGLQPPALLPLRPLSRAGITAVRDALCSRNRGAEDYSPQHSFL</sequence>
<evidence type="ECO:0000313" key="1">
    <source>
        <dbReference type="EMBL" id="KAJ1132302.1"/>
    </source>
</evidence>
<organism evidence="1 2">
    <name type="scientific">Pleurodeles waltl</name>
    <name type="common">Iberian ribbed newt</name>
    <dbReference type="NCBI Taxonomy" id="8319"/>
    <lineage>
        <taxon>Eukaryota</taxon>
        <taxon>Metazoa</taxon>
        <taxon>Chordata</taxon>
        <taxon>Craniata</taxon>
        <taxon>Vertebrata</taxon>
        <taxon>Euteleostomi</taxon>
        <taxon>Amphibia</taxon>
        <taxon>Batrachia</taxon>
        <taxon>Caudata</taxon>
        <taxon>Salamandroidea</taxon>
        <taxon>Salamandridae</taxon>
        <taxon>Pleurodelinae</taxon>
        <taxon>Pleurodeles</taxon>
    </lineage>
</organism>
<gene>
    <name evidence="1" type="ORF">NDU88_010628</name>
</gene>
<protein>
    <submittedName>
        <fullName evidence="1">Uncharacterized protein</fullName>
    </submittedName>
</protein>
<proteinExistence type="predicted"/>
<evidence type="ECO:0000313" key="2">
    <source>
        <dbReference type="Proteomes" id="UP001066276"/>
    </source>
</evidence>
<keyword evidence="2" id="KW-1185">Reference proteome</keyword>
<accession>A0AAV7PYX0</accession>
<dbReference type="AlphaFoldDB" id="A0AAV7PYX0"/>
<reference evidence="1" key="1">
    <citation type="journal article" date="2022" name="bioRxiv">
        <title>Sequencing and chromosome-scale assembly of the giantPleurodeles waltlgenome.</title>
        <authorList>
            <person name="Brown T."/>
            <person name="Elewa A."/>
            <person name="Iarovenko S."/>
            <person name="Subramanian E."/>
            <person name="Araus A.J."/>
            <person name="Petzold A."/>
            <person name="Susuki M."/>
            <person name="Suzuki K.-i.T."/>
            <person name="Hayashi T."/>
            <person name="Toyoda A."/>
            <person name="Oliveira C."/>
            <person name="Osipova E."/>
            <person name="Leigh N.D."/>
            <person name="Simon A."/>
            <person name="Yun M.H."/>
        </authorList>
    </citation>
    <scope>NUCLEOTIDE SEQUENCE</scope>
    <source>
        <strain evidence="1">20211129_DDA</strain>
        <tissue evidence="1">Liver</tissue>
    </source>
</reference>
<dbReference type="Proteomes" id="UP001066276">
    <property type="component" value="Chromosome 7"/>
</dbReference>
<comment type="caution">
    <text evidence="1">The sequence shown here is derived from an EMBL/GenBank/DDBJ whole genome shotgun (WGS) entry which is preliminary data.</text>
</comment>
<name>A0AAV7PYX0_PLEWA</name>
<dbReference type="EMBL" id="JANPWB010000011">
    <property type="protein sequence ID" value="KAJ1132302.1"/>
    <property type="molecule type" value="Genomic_DNA"/>
</dbReference>